<protein>
    <submittedName>
        <fullName evidence="3">Uncharacterized protein</fullName>
    </submittedName>
</protein>
<evidence type="ECO:0000313" key="4">
    <source>
        <dbReference type="Proteomes" id="UP000053766"/>
    </source>
</evidence>
<dbReference type="AlphaFoldDB" id="A0A0D8XT40"/>
<feature type="compositionally biased region" description="Basic residues" evidence="1">
    <location>
        <begin position="27"/>
        <end position="39"/>
    </location>
</feature>
<reference evidence="4" key="2">
    <citation type="journal article" date="2016" name="Sci. Rep.">
        <title>Dictyocaulus viviparus genome, variome and transcriptome elucidate lungworm biology and support future intervention.</title>
        <authorList>
            <person name="McNulty S.N."/>
            <person name="Strube C."/>
            <person name="Rosa B.A."/>
            <person name="Martin J.C."/>
            <person name="Tyagi R."/>
            <person name="Choi Y.J."/>
            <person name="Wang Q."/>
            <person name="Hallsworth Pepin K."/>
            <person name="Zhang X."/>
            <person name="Ozersky P."/>
            <person name="Wilson R.K."/>
            <person name="Sternberg P.W."/>
            <person name="Gasser R.B."/>
            <person name="Mitreva M."/>
        </authorList>
    </citation>
    <scope>NUCLEOTIDE SEQUENCE [LARGE SCALE GENOMIC DNA]</scope>
    <source>
        <strain evidence="4">HannoverDv2000</strain>
    </source>
</reference>
<dbReference type="OrthoDB" id="5824054at2759"/>
<feature type="region of interest" description="Disordered" evidence="1">
    <location>
        <begin position="1"/>
        <end position="84"/>
    </location>
</feature>
<feature type="compositionally biased region" description="Polar residues" evidence="1">
    <location>
        <begin position="40"/>
        <end position="55"/>
    </location>
</feature>
<keyword evidence="2" id="KW-0472">Membrane</keyword>
<keyword evidence="2" id="KW-1133">Transmembrane helix</keyword>
<feature type="compositionally biased region" description="Basic and acidic residues" evidence="1">
    <location>
        <begin position="59"/>
        <end position="84"/>
    </location>
</feature>
<keyword evidence="2" id="KW-0812">Transmembrane</keyword>
<evidence type="ECO:0000256" key="1">
    <source>
        <dbReference type="SAM" id="MobiDB-lite"/>
    </source>
</evidence>
<sequence>MLKDTPLLEPITNEENSIRLPAGRSAAPKKKTGKRKKSKSQNASTLVVSRTQSENLPLIEKKQESLKAKNGRKSRESDKKRRKQEYLKKILEKGLSPPKGDEFYNQSSLMKSSIASATQSTSLKMISMIGTFDNTQWERTRFAKEAAPNGKKPVDAVKLPEIEEAEKKADAPLLGETKQTAVIRGAYLNEKPKITIILLGVEVFWCLVCVIVWSAAADNPMMPLLLAIFNMLVVFLLILTCMSIEICEMHIARAILLCANITIMSFDDDFDIASIIVLALTPIHLILAAIHILISLRPKRQ</sequence>
<evidence type="ECO:0000313" key="3">
    <source>
        <dbReference type="EMBL" id="KJH46987.1"/>
    </source>
</evidence>
<feature type="transmembrane region" description="Helical" evidence="2">
    <location>
        <begin position="194"/>
        <end position="215"/>
    </location>
</feature>
<dbReference type="EMBL" id="KN716325">
    <property type="protein sequence ID" value="KJH46987.1"/>
    <property type="molecule type" value="Genomic_DNA"/>
</dbReference>
<keyword evidence="4" id="KW-1185">Reference proteome</keyword>
<organism evidence="3 4">
    <name type="scientific">Dictyocaulus viviparus</name>
    <name type="common">Bovine lungworm</name>
    <dbReference type="NCBI Taxonomy" id="29172"/>
    <lineage>
        <taxon>Eukaryota</taxon>
        <taxon>Metazoa</taxon>
        <taxon>Ecdysozoa</taxon>
        <taxon>Nematoda</taxon>
        <taxon>Chromadorea</taxon>
        <taxon>Rhabditida</taxon>
        <taxon>Rhabditina</taxon>
        <taxon>Rhabditomorpha</taxon>
        <taxon>Strongyloidea</taxon>
        <taxon>Metastrongylidae</taxon>
        <taxon>Dictyocaulus</taxon>
    </lineage>
</organism>
<feature type="transmembrane region" description="Helical" evidence="2">
    <location>
        <begin position="221"/>
        <end position="239"/>
    </location>
</feature>
<dbReference type="Proteomes" id="UP000053766">
    <property type="component" value="Unassembled WGS sequence"/>
</dbReference>
<feature type="transmembrane region" description="Helical" evidence="2">
    <location>
        <begin position="272"/>
        <end position="294"/>
    </location>
</feature>
<gene>
    <name evidence="3" type="ORF">DICVIV_06917</name>
</gene>
<accession>A0A0D8XT40</accession>
<reference evidence="3 4" key="1">
    <citation type="submission" date="2013-11" db="EMBL/GenBank/DDBJ databases">
        <title>Draft genome of the bovine lungworm Dictyocaulus viviparus.</title>
        <authorList>
            <person name="Mitreva M."/>
        </authorList>
    </citation>
    <scope>NUCLEOTIDE SEQUENCE [LARGE SCALE GENOMIC DNA]</scope>
    <source>
        <strain evidence="3 4">HannoverDv2000</strain>
    </source>
</reference>
<name>A0A0D8XT40_DICVI</name>
<evidence type="ECO:0000256" key="2">
    <source>
        <dbReference type="SAM" id="Phobius"/>
    </source>
</evidence>
<proteinExistence type="predicted"/>